<dbReference type="Pfam" id="PF25954">
    <property type="entry name" value="Beta-barrel_RND_2"/>
    <property type="match status" value="1"/>
</dbReference>
<reference evidence="11" key="1">
    <citation type="submission" date="2021-09" db="EMBL/GenBank/DDBJ databases">
        <title>Genome of Aequorivita sp. strain F47161.</title>
        <authorList>
            <person name="Wang Y."/>
        </authorList>
    </citation>
    <scope>NUCLEOTIDE SEQUENCE</scope>
    <source>
        <strain evidence="11">F47161</strain>
    </source>
</reference>
<evidence type="ECO:0000256" key="7">
    <source>
        <dbReference type="SAM" id="Phobius"/>
    </source>
</evidence>
<comment type="caution">
    <text evidence="11">The sequence shown here is derived from an EMBL/GenBank/DDBJ whole genome shotgun (WGS) entry which is preliminary data.</text>
</comment>
<dbReference type="Gene3D" id="6.10.140.1990">
    <property type="match status" value="1"/>
</dbReference>
<feature type="domain" description="Multidrug resistance protein MdtA-like alpha-helical hairpin" evidence="8">
    <location>
        <begin position="150"/>
        <end position="253"/>
    </location>
</feature>
<dbReference type="InterPro" id="IPR058625">
    <property type="entry name" value="MdtA-like_BSH"/>
</dbReference>
<feature type="coiled-coil region" evidence="5">
    <location>
        <begin position="142"/>
        <end position="176"/>
    </location>
</feature>
<dbReference type="RefSeq" id="WP_237602562.1">
    <property type="nucleotide sequence ID" value="NZ_JAIRBA010000010.1"/>
</dbReference>
<comment type="subcellular location">
    <subcellularLocation>
        <location evidence="1">Membrane</location>
        <topology evidence="1">Single-pass membrane protein</topology>
    </subcellularLocation>
</comment>
<dbReference type="InterPro" id="IPR030190">
    <property type="entry name" value="MacA_alpha-hairpin_sf"/>
</dbReference>
<dbReference type="SUPFAM" id="SSF111369">
    <property type="entry name" value="HlyD-like secretion proteins"/>
    <property type="match status" value="3"/>
</dbReference>
<evidence type="ECO:0000313" key="11">
    <source>
        <dbReference type="EMBL" id="MCG2418753.1"/>
    </source>
</evidence>
<dbReference type="AlphaFoldDB" id="A0A9X1QX67"/>
<evidence type="ECO:0000256" key="5">
    <source>
        <dbReference type="SAM" id="Coils"/>
    </source>
</evidence>
<accession>A0A9X1QX67</accession>
<dbReference type="InterPro" id="IPR050739">
    <property type="entry name" value="MFP"/>
</dbReference>
<evidence type="ECO:0000256" key="1">
    <source>
        <dbReference type="ARBA" id="ARBA00004167"/>
    </source>
</evidence>
<dbReference type="PANTHER" id="PTHR30386:SF26">
    <property type="entry name" value="TRANSPORT PROTEIN COMB"/>
    <property type="match status" value="1"/>
</dbReference>
<dbReference type="Pfam" id="PF25917">
    <property type="entry name" value="BSH_RND"/>
    <property type="match status" value="1"/>
</dbReference>
<dbReference type="Gene3D" id="2.40.50.100">
    <property type="match status" value="1"/>
</dbReference>
<evidence type="ECO:0000313" key="12">
    <source>
        <dbReference type="Proteomes" id="UP001139461"/>
    </source>
</evidence>
<gene>
    <name evidence="11" type="ORF">K8089_06940</name>
</gene>
<dbReference type="GO" id="GO:0019898">
    <property type="term" value="C:extrinsic component of membrane"/>
    <property type="evidence" value="ECO:0007669"/>
    <property type="project" value="InterPro"/>
</dbReference>
<dbReference type="EMBL" id="JAIRBA010000010">
    <property type="protein sequence ID" value="MCG2418753.1"/>
    <property type="molecule type" value="Genomic_DNA"/>
</dbReference>
<protein>
    <submittedName>
        <fullName evidence="11">HlyD family secretion protein</fullName>
    </submittedName>
</protein>
<sequence length="384" mass="42636">MSQDKTQESTAQQPAQKDTEKPKKSNHKNKNTKGRVINMVILVFVLIGLYWVVKSYFNVGNERYTNSAQVESFINPINTRVSAYIKEIRFVDHQYVKKGDTLVILDDREIQTQLGQAEAAYMAAQASRNATATSVITASNNVNTVGANVAAAKANIEAAEARLWNTEQNFNRYQNLLKDEAVTRQQFDQVKTDYDAQKAQLQAQVSQYQSVINSKTTSELSVNEVQSRLGMNDAEIKRAENALEMAKLNLSYTVITAPHDGIMGRRTINIGQLLSPGQQVATIVDDNNVWITANYREKQMEKVTIGGLAKIKVDALGGKEFEGKITAVSGATGARYAAVPVDNSTGNFVKVQQRIPVRIEFTENNKPEEVKLLRTGMNVEVTLK</sequence>
<dbReference type="GO" id="GO:1990195">
    <property type="term" value="C:macrolide transmembrane transporter complex"/>
    <property type="evidence" value="ECO:0007669"/>
    <property type="project" value="InterPro"/>
</dbReference>
<dbReference type="Proteomes" id="UP001139461">
    <property type="component" value="Unassembled WGS sequence"/>
</dbReference>
<keyword evidence="4 7" id="KW-0472">Membrane</keyword>
<evidence type="ECO:0000256" key="3">
    <source>
        <dbReference type="ARBA" id="ARBA00022989"/>
    </source>
</evidence>
<dbReference type="Gene3D" id="1.10.287.470">
    <property type="entry name" value="Helix hairpin bin"/>
    <property type="match status" value="1"/>
</dbReference>
<keyword evidence="2 7" id="KW-0812">Transmembrane</keyword>
<dbReference type="InterPro" id="IPR058624">
    <property type="entry name" value="MdtA-like_HH"/>
</dbReference>
<dbReference type="GO" id="GO:1990961">
    <property type="term" value="P:xenobiotic detoxification by transmembrane export across the plasma membrane"/>
    <property type="evidence" value="ECO:0007669"/>
    <property type="project" value="InterPro"/>
</dbReference>
<evidence type="ECO:0000256" key="6">
    <source>
        <dbReference type="SAM" id="MobiDB-lite"/>
    </source>
</evidence>
<evidence type="ECO:0000256" key="4">
    <source>
        <dbReference type="ARBA" id="ARBA00023136"/>
    </source>
</evidence>
<organism evidence="11 12">
    <name type="scientific">Aequorivita vitellina</name>
    <dbReference type="NCBI Taxonomy" id="2874475"/>
    <lineage>
        <taxon>Bacteria</taxon>
        <taxon>Pseudomonadati</taxon>
        <taxon>Bacteroidota</taxon>
        <taxon>Flavobacteriia</taxon>
        <taxon>Flavobacteriales</taxon>
        <taxon>Flavobacteriaceae</taxon>
        <taxon>Aequorivita</taxon>
    </lineage>
</organism>
<evidence type="ECO:0000259" key="9">
    <source>
        <dbReference type="Pfam" id="PF25917"/>
    </source>
</evidence>
<name>A0A9X1QX67_9FLAO</name>
<keyword evidence="3 7" id="KW-1133">Transmembrane helix</keyword>
<feature type="compositionally biased region" description="Polar residues" evidence="6">
    <location>
        <begin position="1"/>
        <end position="16"/>
    </location>
</feature>
<feature type="domain" description="CusB-like beta-barrel" evidence="10">
    <location>
        <begin position="288"/>
        <end position="328"/>
    </location>
</feature>
<feature type="domain" description="Multidrug resistance protein MdtA-like barrel-sandwich hybrid" evidence="9">
    <location>
        <begin position="77"/>
        <end position="285"/>
    </location>
</feature>
<feature type="region of interest" description="Disordered" evidence="6">
    <location>
        <begin position="1"/>
        <end position="30"/>
    </location>
</feature>
<keyword evidence="5" id="KW-0175">Coiled coil</keyword>
<dbReference type="InterPro" id="IPR058792">
    <property type="entry name" value="Beta-barrel_RND_2"/>
</dbReference>
<proteinExistence type="predicted"/>
<evidence type="ECO:0000256" key="2">
    <source>
        <dbReference type="ARBA" id="ARBA00022692"/>
    </source>
</evidence>
<dbReference type="Gene3D" id="2.40.30.170">
    <property type="match status" value="1"/>
</dbReference>
<dbReference type="Pfam" id="PF25876">
    <property type="entry name" value="HH_MFP_RND"/>
    <property type="match status" value="1"/>
</dbReference>
<evidence type="ECO:0000259" key="8">
    <source>
        <dbReference type="Pfam" id="PF25876"/>
    </source>
</evidence>
<keyword evidence="12" id="KW-1185">Reference proteome</keyword>
<feature type="transmembrane region" description="Helical" evidence="7">
    <location>
        <begin position="36"/>
        <end position="53"/>
    </location>
</feature>
<evidence type="ECO:0000259" key="10">
    <source>
        <dbReference type="Pfam" id="PF25954"/>
    </source>
</evidence>
<dbReference type="PANTHER" id="PTHR30386">
    <property type="entry name" value="MEMBRANE FUSION SUBUNIT OF EMRAB-TOLC MULTIDRUG EFFLUX PUMP"/>
    <property type="match status" value="1"/>
</dbReference>